<reference evidence="2 3" key="1">
    <citation type="journal article" date="2009" name="Nat. Genet.">
        <title>The genome of the cucumber, Cucumis sativus L.</title>
        <authorList>
            <person name="Huang S."/>
            <person name="Li R."/>
            <person name="Zhang Z."/>
            <person name="Li L."/>
            <person name="Gu X."/>
            <person name="Fan W."/>
            <person name="Lucas W.J."/>
            <person name="Wang X."/>
            <person name="Xie B."/>
            <person name="Ni P."/>
            <person name="Ren Y."/>
            <person name="Zhu H."/>
            <person name="Li J."/>
            <person name="Lin K."/>
            <person name="Jin W."/>
            <person name="Fei Z."/>
            <person name="Li G."/>
            <person name="Staub J."/>
            <person name="Kilian A."/>
            <person name="van der Vossen E.A."/>
            <person name="Wu Y."/>
            <person name="Guo J."/>
            <person name="He J."/>
            <person name="Jia Z."/>
            <person name="Ren Y."/>
            <person name="Tian G."/>
            <person name="Lu Y."/>
            <person name="Ruan J."/>
            <person name="Qian W."/>
            <person name="Wang M."/>
            <person name="Huang Q."/>
            <person name="Li B."/>
            <person name="Xuan Z."/>
            <person name="Cao J."/>
            <person name="Asan"/>
            <person name="Wu Z."/>
            <person name="Zhang J."/>
            <person name="Cai Q."/>
            <person name="Bai Y."/>
            <person name="Zhao B."/>
            <person name="Han Y."/>
            <person name="Li Y."/>
            <person name="Li X."/>
            <person name="Wang S."/>
            <person name="Shi Q."/>
            <person name="Liu S."/>
            <person name="Cho W.K."/>
            <person name="Kim J.Y."/>
            <person name="Xu Y."/>
            <person name="Heller-Uszynska K."/>
            <person name="Miao H."/>
            <person name="Cheng Z."/>
            <person name="Zhang S."/>
            <person name="Wu J."/>
            <person name="Yang Y."/>
            <person name="Kang H."/>
            <person name="Li M."/>
            <person name="Liang H."/>
            <person name="Ren X."/>
            <person name="Shi Z."/>
            <person name="Wen M."/>
            <person name="Jian M."/>
            <person name="Yang H."/>
            <person name="Zhang G."/>
            <person name="Yang Z."/>
            <person name="Chen R."/>
            <person name="Liu S."/>
            <person name="Li J."/>
            <person name="Ma L."/>
            <person name="Liu H."/>
            <person name="Zhou Y."/>
            <person name="Zhao J."/>
            <person name="Fang X."/>
            <person name="Li G."/>
            <person name="Fang L."/>
            <person name="Li Y."/>
            <person name="Liu D."/>
            <person name="Zheng H."/>
            <person name="Zhang Y."/>
            <person name="Qin N."/>
            <person name="Li Z."/>
            <person name="Yang G."/>
            <person name="Yang S."/>
            <person name="Bolund L."/>
            <person name="Kristiansen K."/>
            <person name="Zheng H."/>
            <person name="Li S."/>
            <person name="Zhang X."/>
            <person name="Yang H."/>
            <person name="Wang J."/>
            <person name="Sun R."/>
            <person name="Zhang B."/>
            <person name="Jiang S."/>
            <person name="Wang J."/>
            <person name="Du Y."/>
            <person name="Li S."/>
        </authorList>
    </citation>
    <scope>NUCLEOTIDE SEQUENCE [LARGE SCALE GENOMIC DNA]</scope>
    <source>
        <strain evidence="3">cv. 9930</strain>
    </source>
</reference>
<feature type="region of interest" description="Disordered" evidence="1">
    <location>
        <begin position="1"/>
        <end position="42"/>
    </location>
</feature>
<dbReference type="AlphaFoldDB" id="A0A0A0LMP5"/>
<evidence type="ECO:0000256" key="1">
    <source>
        <dbReference type="SAM" id="MobiDB-lite"/>
    </source>
</evidence>
<dbReference type="Gramene" id="KGN63068">
    <property type="protein sequence ID" value="KGN63068"/>
    <property type="gene ID" value="Csa_2G401280"/>
</dbReference>
<evidence type="ECO:0000313" key="3">
    <source>
        <dbReference type="Proteomes" id="UP000029981"/>
    </source>
</evidence>
<protein>
    <submittedName>
        <fullName evidence="2">Uncharacterized protein</fullName>
    </submittedName>
</protein>
<keyword evidence="3" id="KW-1185">Reference proteome</keyword>
<feature type="compositionally biased region" description="Basic residues" evidence="1">
    <location>
        <begin position="22"/>
        <end position="31"/>
    </location>
</feature>
<name>A0A0A0LMP5_CUCSA</name>
<organism evidence="2 3">
    <name type="scientific">Cucumis sativus</name>
    <name type="common">Cucumber</name>
    <dbReference type="NCBI Taxonomy" id="3659"/>
    <lineage>
        <taxon>Eukaryota</taxon>
        <taxon>Viridiplantae</taxon>
        <taxon>Streptophyta</taxon>
        <taxon>Embryophyta</taxon>
        <taxon>Tracheophyta</taxon>
        <taxon>Spermatophyta</taxon>
        <taxon>Magnoliopsida</taxon>
        <taxon>eudicotyledons</taxon>
        <taxon>Gunneridae</taxon>
        <taxon>Pentapetalae</taxon>
        <taxon>rosids</taxon>
        <taxon>fabids</taxon>
        <taxon>Cucurbitales</taxon>
        <taxon>Cucurbitaceae</taxon>
        <taxon>Benincaseae</taxon>
        <taxon>Cucumis</taxon>
    </lineage>
</organism>
<dbReference type="EMBL" id="CM002923">
    <property type="protein sequence ID" value="KGN63068.1"/>
    <property type="molecule type" value="Genomic_DNA"/>
</dbReference>
<proteinExistence type="predicted"/>
<sequence length="90" mass="10448">MTRIQNSAGSSDNPDTEPHNVTNKKSRHRRHPIENVERRRRLVPDGSWQIRESIAIKKIIAPACSIDPEESWKSFDGKKCGGDFWYGDWR</sequence>
<dbReference type="Proteomes" id="UP000029981">
    <property type="component" value="Chromosome 2"/>
</dbReference>
<accession>A0A0A0LMP5</accession>
<reference evidence="2 3" key="4">
    <citation type="journal article" date="2011" name="BMC Genomics">
        <title>RNA-Seq improves annotation of protein-coding genes in the cucumber genome.</title>
        <authorList>
            <person name="Li Z."/>
            <person name="Zhang Z."/>
            <person name="Yan P."/>
            <person name="Huang S."/>
            <person name="Fei Z."/>
            <person name="Lin K."/>
        </authorList>
    </citation>
    <scope>NUCLEOTIDE SEQUENCE [LARGE SCALE GENOMIC DNA]</scope>
    <source>
        <strain evidence="3">cv. 9930</strain>
    </source>
</reference>
<reference evidence="2 3" key="2">
    <citation type="journal article" date="2009" name="PLoS ONE">
        <title>An integrated genetic and cytogenetic map of the cucumber genome.</title>
        <authorList>
            <person name="Ren Y."/>
            <person name="Zhang Z."/>
            <person name="Liu J."/>
            <person name="Staub J.E."/>
            <person name="Han Y."/>
            <person name="Cheng Z."/>
            <person name="Li X."/>
            <person name="Lu J."/>
            <person name="Miao H."/>
            <person name="Kang H."/>
            <person name="Xie B."/>
            <person name="Gu X."/>
            <person name="Wang X."/>
            <person name="Du Y."/>
            <person name="Jin W."/>
            <person name="Huang S."/>
        </authorList>
    </citation>
    <scope>NUCLEOTIDE SEQUENCE [LARGE SCALE GENOMIC DNA]</scope>
    <source>
        <strain evidence="3">cv. 9930</strain>
    </source>
</reference>
<gene>
    <name evidence="2" type="ORF">Csa_2G401280</name>
</gene>
<feature type="compositionally biased region" description="Polar residues" evidence="1">
    <location>
        <begin position="1"/>
        <end position="21"/>
    </location>
</feature>
<reference evidence="2 3" key="3">
    <citation type="journal article" date="2010" name="BMC Genomics">
        <title>Transcriptome sequencing and comparative analysis of cucumber flowers with different sex types.</title>
        <authorList>
            <person name="Guo S."/>
            <person name="Zheng Y."/>
            <person name="Joung J.G."/>
            <person name="Liu S."/>
            <person name="Zhang Z."/>
            <person name="Crasta O.R."/>
            <person name="Sobral B.W."/>
            <person name="Xu Y."/>
            <person name="Huang S."/>
            <person name="Fei Z."/>
        </authorList>
    </citation>
    <scope>NUCLEOTIDE SEQUENCE [LARGE SCALE GENOMIC DNA]</scope>
    <source>
        <strain evidence="3">cv. 9930</strain>
    </source>
</reference>
<evidence type="ECO:0000313" key="2">
    <source>
        <dbReference type="EMBL" id="KGN63068.1"/>
    </source>
</evidence>